<evidence type="ECO:0000313" key="2">
    <source>
        <dbReference type="EMBL" id="MBB3188193.1"/>
    </source>
</evidence>
<dbReference type="InterPro" id="IPR000600">
    <property type="entry name" value="ROK"/>
</dbReference>
<dbReference type="PANTHER" id="PTHR18964:SF149">
    <property type="entry name" value="BIFUNCTIONAL UDP-N-ACETYLGLUCOSAMINE 2-EPIMERASE_N-ACETYLMANNOSAMINE KINASE"/>
    <property type="match status" value="1"/>
</dbReference>
<keyword evidence="3" id="KW-1185">Reference proteome</keyword>
<proteinExistence type="inferred from homology"/>
<evidence type="ECO:0000256" key="1">
    <source>
        <dbReference type="ARBA" id="ARBA00006479"/>
    </source>
</evidence>
<dbReference type="Proteomes" id="UP000544222">
    <property type="component" value="Unassembled WGS sequence"/>
</dbReference>
<comment type="caution">
    <text evidence="2">The sequence shown here is derived from an EMBL/GenBank/DDBJ whole genome shotgun (WGS) entry which is preliminary data.</text>
</comment>
<keyword evidence="2" id="KW-0418">Kinase</keyword>
<dbReference type="RefSeq" id="WP_183413967.1">
    <property type="nucleotide sequence ID" value="NZ_JACHYB010000002.1"/>
</dbReference>
<protein>
    <submittedName>
        <fullName evidence="2">Glucokinase</fullName>
        <ecNumber evidence="2">2.7.1.2</ecNumber>
    </submittedName>
</protein>
<sequence>MNTQQIIGIDLGGTQVRAGLVEGQRITHLVSGLIPAGGNEQEVLEALYLQVDALMQPTTRAIGIGVPSVVDVEEGIVYDVQNIPSWKEVHLRSMMEERYHIPVYVNNDANCFALGEKYFGQGRGVHSMVGLTIGTGLGSGIIIHDKLYEGINCGAGEFGEVAYLDHNYEYFASGQFFRNCYDTTGEKVFGQAVAGDKEALAIFESFGIHLGNAVKMILYAYDPELIILGGSISQSYELFQESMWRSIRRFTYQKSLERFRLVVSELESCGVLGAAALYYDKQH</sequence>
<comment type="similarity">
    <text evidence="1">Belongs to the ROK (NagC/XylR) family.</text>
</comment>
<name>A0A7W5H210_9PORP</name>
<dbReference type="CDD" id="cd23763">
    <property type="entry name" value="ASKHA_ATPase_ROK"/>
    <property type="match status" value="1"/>
</dbReference>
<gene>
    <name evidence="2" type="ORF">FHX64_002391</name>
</gene>
<dbReference type="Pfam" id="PF00480">
    <property type="entry name" value="ROK"/>
    <property type="match status" value="1"/>
</dbReference>
<keyword evidence="2" id="KW-0808">Transferase</keyword>
<accession>A0A7W5H210</accession>
<dbReference type="AlphaFoldDB" id="A0A7W5H210"/>
<dbReference type="EC" id="2.7.1.2" evidence="2"/>
<dbReference type="InterPro" id="IPR043129">
    <property type="entry name" value="ATPase_NBD"/>
</dbReference>
<dbReference type="PANTHER" id="PTHR18964">
    <property type="entry name" value="ROK (REPRESSOR, ORF, KINASE) FAMILY"/>
    <property type="match status" value="1"/>
</dbReference>
<evidence type="ECO:0000313" key="3">
    <source>
        <dbReference type="Proteomes" id="UP000544222"/>
    </source>
</evidence>
<dbReference type="GO" id="GO:0004340">
    <property type="term" value="F:glucokinase activity"/>
    <property type="evidence" value="ECO:0007669"/>
    <property type="project" value="UniProtKB-EC"/>
</dbReference>
<dbReference type="Gene3D" id="3.30.420.40">
    <property type="match status" value="2"/>
</dbReference>
<dbReference type="SUPFAM" id="SSF53067">
    <property type="entry name" value="Actin-like ATPase domain"/>
    <property type="match status" value="1"/>
</dbReference>
<dbReference type="EMBL" id="JACHYB010000002">
    <property type="protein sequence ID" value="MBB3188193.1"/>
    <property type="molecule type" value="Genomic_DNA"/>
</dbReference>
<reference evidence="2 3" key="1">
    <citation type="submission" date="2020-08" db="EMBL/GenBank/DDBJ databases">
        <title>Genomic Encyclopedia of Type Strains, Phase IV (KMG-IV): sequencing the most valuable type-strain genomes for metagenomic binning, comparative biology and taxonomic classification.</title>
        <authorList>
            <person name="Goeker M."/>
        </authorList>
    </citation>
    <scope>NUCLEOTIDE SEQUENCE [LARGE SCALE GENOMIC DNA]</scope>
    <source>
        <strain evidence="2 3">DSM 27471</strain>
    </source>
</reference>
<organism evidence="2 3">
    <name type="scientific">Microbacter margulisiae</name>
    <dbReference type="NCBI Taxonomy" id="1350067"/>
    <lineage>
        <taxon>Bacteria</taxon>
        <taxon>Pseudomonadati</taxon>
        <taxon>Bacteroidota</taxon>
        <taxon>Bacteroidia</taxon>
        <taxon>Bacteroidales</taxon>
        <taxon>Porphyromonadaceae</taxon>
        <taxon>Microbacter</taxon>
    </lineage>
</organism>